<keyword evidence="2" id="KW-1003">Cell membrane</keyword>
<evidence type="ECO:0000256" key="5">
    <source>
        <dbReference type="ARBA" id="ARBA00022725"/>
    </source>
</evidence>
<proteinExistence type="inferred from homology"/>
<keyword evidence="9" id="KW-1015">Disulfide bond</keyword>
<keyword evidence="4 13" id="KW-0812">Transmembrane</keyword>
<feature type="domain" description="G-protein coupled receptors family 1 profile" evidence="15">
    <location>
        <begin position="39"/>
        <end position="287"/>
    </location>
</feature>
<evidence type="ECO:0000256" key="12">
    <source>
        <dbReference type="ARBA" id="ARBA00023224"/>
    </source>
</evidence>
<evidence type="ECO:0000256" key="7">
    <source>
        <dbReference type="ARBA" id="ARBA00023040"/>
    </source>
</evidence>
<evidence type="ECO:0000313" key="16">
    <source>
        <dbReference type="Ensembl" id="ENSTRUP00000043388.3"/>
    </source>
</evidence>
<keyword evidence="5" id="KW-0552">Olfaction</keyword>
<reference evidence="16" key="2">
    <citation type="submission" date="2025-08" db="UniProtKB">
        <authorList>
            <consortium name="Ensembl"/>
        </authorList>
    </citation>
    <scope>IDENTIFICATION</scope>
</reference>
<dbReference type="InterPro" id="IPR052921">
    <property type="entry name" value="GPCR1_Superfamily_Member"/>
</dbReference>
<keyword evidence="11" id="KW-0325">Glycoprotein</keyword>
<dbReference type="PANTHER" id="PTHR26451">
    <property type="entry name" value="G_PROTEIN_RECEP_F1_2 DOMAIN-CONTAINING PROTEIN"/>
    <property type="match status" value="1"/>
</dbReference>
<evidence type="ECO:0000256" key="6">
    <source>
        <dbReference type="ARBA" id="ARBA00022989"/>
    </source>
</evidence>
<keyword evidence="17" id="KW-1185">Reference proteome</keyword>
<feature type="transmembrane region" description="Helical" evidence="14">
    <location>
        <begin position="99"/>
        <end position="118"/>
    </location>
</feature>
<dbReference type="PROSITE" id="PS50262">
    <property type="entry name" value="G_PROTEIN_RECEP_F1_2"/>
    <property type="match status" value="1"/>
</dbReference>
<dbReference type="Proteomes" id="UP000005226">
    <property type="component" value="Chromosome 1"/>
</dbReference>
<comment type="similarity">
    <text evidence="13">Belongs to the G-protein coupled receptor 1 family.</text>
</comment>
<evidence type="ECO:0000259" key="15">
    <source>
        <dbReference type="PROSITE" id="PS50262"/>
    </source>
</evidence>
<dbReference type="OMA" id="CEIATSI"/>
<dbReference type="Ensembl" id="ENSTRUT00000043533.3">
    <property type="protein sequence ID" value="ENSTRUP00000043388.3"/>
    <property type="gene ID" value="ENSTRUG00000016942.3"/>
</dbReference>
<dbReference type="InterPro" id="IPR000725">
    <property type="entry name" value="Olfact_rcpt"/>
</dbReference>
<evidence type="ECO:0000256" key="9">
    <source>
        <dbReference type="ARBA" id="ARBA00023157"/>
    </source>
</evidence>
<feature type="transmembrane region" description="Helical" evidence="14">
    <location>
        <begin position="58"/>
        <end position="79"/>
    </location>
</feature>
<feature type="transmembrane region" description="Helical" evidence="14">
    <location>
        <begin position="20"/>
        <end position="46"/>
    </location>
</feature>
<name>H2V2F7_TAKRU</name>
<keyword evidence="10 13" id="KW-0675">Receptor</keyword>
<dbReference type="GeneTree" id="ENSGT01030000234640"/>
<dbReference type="GO" id="GO:0005886">
    <property type="term" value="C:plasma membrane"/>
    <property type="evidence" value="ECO:0007669"/>
    <property type="project" value="UniProtKB-SubCell"/>
</dbReference>
<keyword evidence="8 14" id="KW-0472">Membrane</keyword>
<evidence type="ECO:0000256" key="11">
    <source>
        <dbReference type="ARBA" id="ARBA00023180"/>
    </source>
</evidence>
<dbReference type="Pfam" id="PF13853">
    <property type="entry name" value="7tm_4"/>
    <property type="match status" value="1"/>
</dbReference>
<reference evidence="16 17" key="1">
    <citation type="journal article" date="2011" name="Genome Biol. Evol.">
        <title>Integration of the genetic map and genome assembly of fugu facilitates insights into distinct features of genome evolution in teleosts and mammals.</title>
        <authorList>
            <person name="Kai W."/>
            <person name="Kikuchi K."/>
            <person name="Tohari S."/>
            <person name="Chew A.K."/>
            <person name="Tay A."/>
            <person name="Fujiwara A."/>
            <person name="Hosoya S."/>
            <person name="Suetake H."/>
            <person name="Naruse K."/>
            <person name="Brenner S."/>
            <person name="Suzuki Y."/>
            <person name="Venkatesh B."/>
        </authorList>
    </citation>
    <scope>NUCLEOTIDE SEQUENCE [LARGE SCALE GENOMIC DNA]</scope>
</reference>
<evidence type="ECO:0000256" key="8">
    <source>
        <dbReference type="ARBA" id="ARBA00023136"/>
    </source>
</evidence>
<evidence type="ECO:0000313" key="17">
    <source>
        <dbReference type="Proteomes" id="UP000005226"/>
    </source>
</evidence>
<dbReference type="SUPFAM" id="SSF81321">
    <property type="entry name" value="Family A G protein-coupled receptor-like"/>
    <property type="match status" value="1"/>
</dbReference>
<dbReference type="GO" id="GO:0005549">
    <property type="term" value="F:odorant binding"/>
    <property type="evidence" value="ECO:0007669"/>
    <property type="project" value="TreeGrafter"/>
</dbReference>
<dbReference type="PRINTS" id="PR00237">
    <property type="entry name" value="GPCRRHODOPSN"/>
</dbReference>
<organism evidence="16 17">
    <name type="scientific">Takifugu rubripes</name>
    <name type="common">Japanese pufferfish</name>
    <name type="synonym">Fugu rubripes</name>
    <dbReference type="NCBI Taxonomy" id="31033"/>
    <lineage>
        <taxon>Eukaryota</taxon>
        <taxon>Metazoa</taxon>
        <taxon>Chordata</taxon>
        <taxon>Craniata</taxon>
        <taxon>Vertebrata</taxon>
        <taxon>Euteleostomi</taxon>
        <taxon>Actinopterygii</taxon>
        <taxon>Neopterygii</taxon>
        <taxon>Teleostei</taxon>
        <taxon>Neoteleostei</taxon>
        <taxon>Acanthomorphata</taxon>
        <taxon>Eupercaria</taxon>
        <taxon>Tetraodontiformes</taxon>
        <taxon>Tetradontoidea</taxon>
        <taxon>Tetraodontidae</taxon>
        <taxon>Takifugu</taxon>
    </lineage>
</organism>
<feature type="transmembrane region" description="Helical" evidence="14">
    <location>
        <begin position="139"/>
        <end position="160"/>
    </location>
</feature>
<dbReference type="InParanoid" id="H2V2F7"/>
<keyword evidence="6 14" id="KW-1133">Transmembrane helix</keyword>
<evidence type="ECO:0000256" key="13">
    <source>
        <dbReference type="RuleBase" id="RU000688"/>
    </source>
</evidence>
<dbReference type="Gene3D" id="1.20.1070.10">
    <property type="entry name" value="Rhodopsin 7-helix transmembrane proteins"/>
    <property type="match status" value="1"/>
</dbReference>
<comment type="subcellular location">
    <subcellularLocation>
        <location evidence="1">Cell membrane</location>
        <topology evidence="1">Multi-pass membrane protein</topology>
    </subcellularLocation>
</comment>
<evidence type="ECO:0000256" key="14">
    <source>
        <dbReference type="SAM" id="Phobius"/>
    </source>
</evidence>
<sequence length="311" mass="35086">MDEGVNVTVITLGGFTHVQQYGYIFFCLILLMYLLMVFCNCSIIGLILSQPNLQQPMYVLIAALLINSVLCSTAVHPKLLMDLVSENQTASPSFCHLQFFLYYWLAGAEFLLLACMAFDRYVSICQPLHYHRIMRNRTLGSLLLTSWLVPACQAAAMAALSSRLQLCRWTLDGIFCNNSLYKLHCATPRAVSVYGVVALMVSGIIPMFFILFTYVKIIQVSYQSCKEVRTKSAQTCLPHLLVLINFSLLSAYDIIIVRLNARIPKAVHLFMTLQFVVYQPLFNAIIYGLKMREISSSLRKLFCSARVRVGG</sequence>
<dbReference type="InterPro" id="IPR000276">
    <property type="entry name" value="GPCR_Rhodpsn"/>
</dbReference>
<evidence type="ECO:0000256" key="2">
    <source>
        <dbReference type="ARBA" id="ARBA00022475"/>
    </source>
</evidence>
<feature type="transmembrane region" description="Helical" evidence="14">
    <location>
        <begin position="236"/>
        <end position="257"/>
    </location>
</feature>
<dbReference type="GO" id="GO:0004930">
    <property type="term" value="F:G protein-coupled receptor activity"/>
    <property type="evidence" value="ECO:0007669"/>
    <property type="project" value="UniProtKB-KW"/>
</dbReference>
<dbReference type="GO" id="GO:0004984">
    <property type="term" value="F:olfactory receptor activity"/>
    <property type="evidence" value="ECO:0007669"/>
    <property type="project" value="InterPro"/>
</dbReference>
<dbReference type="PROSITE" id="PS00237">
    <property type="entry name" value="G_PROTEIN_RECEP_F1_1"/>
    <property type="match status" value="1"/>
</dbReference>
<dbReference type="PANTHER" id="PTHR26451:SF847">
    <property type="entry name" value="ODORANT RECEPTOR-RELATED"/>
    <property type="match status" value="1"/>
</dbReference>
<reference evidence="16" key="3">
    <citation type="submission" date="2025-09" db="UniProtKB">
        <authorList>
            <consortium name="Ensembl"/>
        </authorList>
    </citation>
    <scope>IDENTIFICATION</scope>
</reference>
<dbReference type="InterPro" id="IPR017452">
    <property type="entry name" value="GPCR_Rhodpsn_7TM"/>
</dbReference>
<feature type="transmembrane region" description="Helical" evidence="14">
    <location>
        <begin position="191"/>
        <end position="215"/>
    </location>
</feature>
<keyword evidence="7 13" id="KW-0297">G-protein coupled receptor</keyword>
<protein>
    <recommendedName>
        <fullName evidence="15">G-protein coupled receptors family 1 profile domain-containing protein</fullName>
    </recommendedName>
</protein>
<feature type="transmembrane region" description="Helical" evidence="14">
    <location>
        <begin position="269"/>
        <end position="289"/>
    </location>
</feature>
<dbReference type="AlphaFoldDB" id="H2V2F7"/>
<accession>H2V2F7</accession>
<keyword evidence="12 13" id="KW-0807">Transducer</keyword>
<dbReference type="FunFam" id="1.20.1070.10:FF:000024">
    <property type="entry name" value="Olfactory receptor"/>
    <property type="match status" value="1"/>
</dbReference>
<evidence type="ECO:0000256" key="10">
    <source>
        <dbReference type="ARBA" id="ARBA00023170"/>
    </source>
</evidence>
<evidence type="ECO:0000256" key="1">
    <source>
        <dbReference type="ARBA" id="ARBA00004651"/>
    </source>
</evidence>
<keyword evidence="3" id="KW-0716">Sensory transduction</keyword>
<evidence type="ECO:0000256" key="4">
    <source>
        <dbReference type="ARBA" id="ARBA00022692"/>
    </source>
</evidence>
<evidence type="ECO:0000256" key="3">
    <source>
        <dbReference type="ARBA" id="ARBA00022606"/>
    </source>
</evidence>